<organism evidence="1 2">
    <name type="scientific">Lupinus albus</name>
    <name type="common">White lupine</name>
    <name type="synonym">Lupinus termis</name>
    <dbReference type="NCBI Taxonomy" id="3870"/>
    <lineage>
        <taxon>Eukaryota</taxon>
        <taxon>Viridiplantae</taxon>
        <taxon>Streptophyta</taxon>
        <taxon>Embryophyta</taxon>
        <taxon>Tracheophyta</taxon>
        <taxon>Spermatophyta</taxon>
        <taxon>Magnoliopsida</taxon>
        <taxon>eudicotyledons</taxon>
        <taxon>Gunneridae</taxon>
        <taxon>Pentapetalae</taxon>
        <taxon>rosids</taxon>
        <taxon>fabids</taxon>
        <taxon>Fabales</taxon>
        <taxon>Fabaceae</taxon>
        <taxon>Papilionoideae</taxon>
        <taxon>50 kb inversion clade</taxon>
        <taxon>genistoids sensu lato</taxon>
        <taxon>core genistoids</taxon>
        <taxon>Genisteae</taxon>
        <taxon>Lupinus</taxon>
    </lineage>
</organism>
<dbReference type="EMBL" id="WOCE01000003">
    <property type="protein sequence ID" value="KAE9616687.1"/>
    <property type="molecule type" value="Genomic_DNA"/>
</dbReference>
<dbReference type="PANTHER" id="PTHR31384">
    <property type="entry name" value="AUXIN RESPONSE FACTOR 4-RELATED"/>
    <property type="match status" value="1"/>
</dbReference>
<dbReference type="GO" id="GO:0009725">
    <property type="term" value="P:response to hormone"/>
    <property type="evidence" value="ECO:0007669"/>
    <property type="project" value="InterPro"/>
</dbReference>
<evidence type="ECO:0000313" key="1">
    <source>
        <dbReference type="EMBL" id="KAE9616687.1"/>
    </source>
</evidence>
<protein>
    <submittedName>
        <fullName evidence="1">Uncharacterized protein</fullName>
    </submittedName>
</protein>
<reference evidence="2" key="1">
    <citation type="journal article" date="2020" name="Nat. Commun.">
        <title>Genome sequence of the cluster root forming white lupin.</title>
        <authorList>
            <person name="Hufnagel B."/>
            <person name="Marques A."/>
            <person name="Soriano A."/>
            <person name="Marques L."/>
            <person name="Divol F."/>
            <person name="Doumas P."/>
            <person name="Sallet E."/>
            <person name="Mancinotti D."/>
            <person name="Carrere S."/>
            <person name="Marande W."/>
            <person name="Arribat S."/>
            <person name="Keller J."/>
            <person name="Huneau C."/>
            <person name="Blein T."/>
            <person name="Aime D."/>
            <person name="Laguerre M."/>
            <person name="Taylor J."/>
            <person name="Schubert V."/>
            <person name="Nelson M."/>
            <person name="Geu-Flores F."/>
            <person name="Crespi M."/>
            <person name="Gallardo-Guerrero K."/>
            <person name="Delaux P.-M."/>
            <person name="Salse J."/>
            <person name="Berges H."/>
            <person name="Guyot R."/>
            <person name="Gouzy J."/>
            <person name="Peret B."/>
        </authorList>
    </citation>
    <scope>NUCLEOTIDE SEQUENCE [LARGE SCALE GENOMIC DNA]</scope>
    <source>
        <strain evidence="2">cv. Amiga</strain>
    </source>
</reference>
<dbReference type="GO" id="GO:0003677">
    <property type="term" value="F:DNA binding"/>
    <property type="evidence" value="ECO:0007669"/>
    <property type="project" value="InterPro"/>
</dbReference>
<sequence length="81" mass="9003">MKEGVVEKSLDPQLWHACAGSMVKMPQLKSKVFYFSQGHAEHAQTNIDLTPSLRIPPLILCTVASVNFMADLETDEVFAKI</sequence>
<dbReference type="Proteomes" id="UP000447434">
    <property type="component" value="Chromosome 3"/>
</dbReference>
<name>A0A6A4QSX6_LUPAL</name>
<dbReference type="OrthoDB" id="2016915at2759"/>
<dbReference type="PANTHER" id="PTHR31384:SF160">
    <property type="entry name" value="AUXIN RESPONSE FACTOR 16"/>
    <property type="match status" value="1"/>
</dbReference>
<dbReference type="GO" id="GO:0006355">
    <property type="term" value="P:regulation of DNA-templated transcription"/>
    <property type="evidence" value="ECO:0007669"/>
    <property type="project" value="InterPro"/>
</dbReference>
<comment type="caution">
    <text evidence="1">The sequence shown here is derived from an EMBL/GenBank/DDBJ whole genome shotgun (WGS) entry which is preliminary data.</text>
</comment>
<keyword evidence="2" id="KW-1185">Reference proteome</keyword>
<dbReference type="InterPro" id="IPR044835">
    <property type="entry name" value="ARF_plant"/>
</dbReference>
<proteinExistence type="predicted"/>
<accession>A0A6A4QSX6</accession>
<evidence type="ECO:0000313" key="2">
    <source>
        <dbReference type="Proteomes" id="UP000447434"/>
    </source>
</evidence>
<gene>
    <name evidence="1" type="ORF">Lalb_Chr03g0027451</name>
</gene>
<dbReference type="AlphaFoldDB" id="A0A6A4QSX6"/>